<keyword evidence="6 10" id="KW-0067">ATP-binding</keyword>
<organism evidence="10 11">
    <name type="scientific">Halosimplex aquaticum</name>
    <dbReference type="NCBI Taxonomy" id="3026162"/>
    <lineage>
        <taxon>Archaea</taxon>
        <taxon>Methanobacteriati</taxon>
        <taxon>Methanobacteriota</taxon>
        <taxon>Stenosarchaea group</taxon>
        <taxon>Halobacteria</taxon>
        <taxon>Halobacteriales</taxon>
        <taxon>Haloarculaceae</taxon>
        <taxon>Halosimplex</taxon>
    </lineage>
</organism>
<evidence type="ECO:0000256" key="6">
    <source>
        <dbReference type="ARBA" id="ARBA00022840"/>
    </source>
</evidence>
<keyword evidence="8" id="KW-0812">Transmembrane</keyword>
<evidence type="ECO:0000256" key="8">
    <source>
        <dbReference type="SAM" id="Phobius"/>
    </source>
</evidence>
<dbReference type="CDD" id="cd00075">
    <property type="entry name" value="HATPase"/>
    <property type="match status" value="1"/>
</dbReference>
<reference evidence="10 11" key="1">
    <citation type="journal article" date="2019" name="Int. J. Syst. Evol. Microbiol.">
        <title>The Global Catalogue of Microorganisms (GCM) 10K type strain sequencing project: providing services to taxonomists for standard genome sequencing and annotation.</title>
        <authorList>
            <consortium name="The Broad Institute Genomics Platform"/>
            <consortium name="The Broad Institute Genome Sequencing Center for Infectious Disease"/>
            <person name="Wu L."/>
            <person name="Ma J."/>
        </authorList>
    </citation>
    <scope>NUCLEOTIDE SEQUENCE [LARGE SCALE GENOMIC DNA]</scope>
    <source>
        <strain evidence="10 11">XZYJT29</strain>
    </source>
</reference>
<accession>A0ABD5XZ68</accession>
<keyword evidence="11" id="KW-1185">Reference proteome</keyword>
<dbReference type="SUPFAM" id="SSF55874">
    <property type="entry name" value="ATPase domain of HSP90 chaperone/DNA topoisomerase II/histidine kinase"/>
    <property type="match status" value="1"/>
</dbReference>
<dbReference type="PANTHER" id="PTHR44936">
    <property type="entry name" value="SENSOR PROTEIN CREC"/>
    <property type="match status" value="1"/>
</dbReference>
<gene>
    <name evidence="10" type="ORF">ACFQMA_11580</name>
</gene>
<dbReference type="GO" id="GO:0005524">
    <property type="term" value="F:ATP binding"/>
    <property type="evidence" value="ECO:0007669"/>
    <property type="project" value="UniProtKB-KW"/>
</dbReference>
<comment type="caution">
    <text evidence="10">The sequence shown here is derived from an EMBL/GenBank/DDBJ whole genome shotgun (WGS) entry which is preliminary data.</text>
</comment>
<dbReference type="InterPro" id="IPR003594">
    <property type="entry name" value="HATPase_dom"/>
</dbReference>
<dbReference type="EC" id="2.7.13.3" evidence="2"/>
<evidence type="ECO:0000313" key="11">
    <source>
        <dbReference type="Proteomes" id="UP001596432"/>
    </source>
</evidence>
<feature type="compositionally biased region" description="Basic and acidic residues" evidence="7">
    <location>
        <begin position="428"/>
        <end position="442"/>
    </location>
</feature>
<protein>
    <recommendedName>
        <fullName evidence="2">histidine kinase</fullName>
        <ecNumber evidence="2">2.7.13.3</ecNumber>
    </recommendedName>
</protein>
<dbReference type="GO" id="GO:0004673">
    <property type="term" value="F:protein histidine kinase activity"/>
    <property type="evidence" value="ECO:0007669"/>
    <property type="project" value="UniProtKB-EC"/>
</dbReference>
<evidence type="ECO:0000256" key="4">
    <source>
        <dbReference type="ARBA" id="ARBA00022741"/>
    </source>
</evidence>
<dbReference type="PROSITE" id="PS50109">
    <property type="entry name" value="HIS_KIN"/>
    <property type="match status" value="1"/>
</dbReference>
<sequence length="442" mass="46436">MESIRRWDAGTRVVVGAGAALALASLAHHAAEAAALGSIRGPFVALLLDGVPSLLLAYAGYRLGETELGPEYRWLAAVWCLGGLVVFTGVLGLTILVRLIEGRAVAEAWFTLLVTASAGGVAGVVAGYYRARALADASRARRASETLAFVNDLVRHDLRNDMQVIRAYAAELEAADPEIDGELADHATTVREKTDEAFERIESAGSIAKTVAGEADYEPVDLAAITDDVATAAATATDVAVRTDLPDSAPVVANAGLRSVVDNLVENAVEHGSTSPRSQTHEDAVEHGSTSPRSQTHEDAVEHGSTSPRSQTHEDAVEHGSTSPGSHARQDAVEHGSTSPRSQTRADPDEPCISLTVERGDETTRLVVSDDGPGIPREERPSAFRPGGETDGGGLRIAATLVERYGGDLRVRDDDGATVVVELPSATADRDASTADPRPLRE</sequence>
<dbReference type="InterPro" id="IPR036890">
    <property type="entry name" value="HATPase_C_sf"/>
</dbReference>
<dbReference type="Proteomes" id="UP001596432">
    <property type="component" value="Unassembled WGS sequence"/>
</dbReference>
<dbReference type="InterPro" id="IPR031623">
    <property type="entry name" value="HisKA_4TM"/>
</dbReference>
<evidence type="ECO:0000259" key="9">
    <source>
        <dbReference type="PROSITE" id="PS50109"/>
    </source>
</evidence>
<feature type="transmembrane region" description="Helical" evidence="8">
    <location>
        <begin position="73"/>
        <end position="96"/>
    </location>
</feature>
<keyword evidence="5" id="KW-0418">Kinase</keyword>
<dbReference type="Pfam" id="PF16926">
    <property type="entry name" value="HisKA_4TM"/>
    <property type="match status" value="1"/>
</dbReference>
<dbReference type="GeneID" id="78820756"/>
<evidence type="ECO:0000313" key="10">
    <source>
        <dbReference type="EMBL" id="MFC7140467.1"/>
    </source>
</evidence>
<comment type="catalytic activity">
    <reaction evidence="1">
        <text>ATP + protein L-histidine = ADP + protein N-phospho-L-histidine.</text>
        <dbReference type="EC" id="2.7.13.3"/>
    </reaction>
</comment>
<dbReference type="InterPro" id="IPR005467">
    <property type="entry name" value="His_kinase_dom"/>
</dbReference>
<feature type="region of interest" description="Disordered" evidence="7">
    <location>
        <begin position="423"/>
        <end position="442"/>
    </location>
</feature>
<dbReference type="AlphaFoldDB" id="A0ABD5XZ68"/>
<keyword evidence="8" id="KW-0472">Membrane</keyword>
<feature type="compositionally biased region" description="Polar residues" evidence="7">
    <location>
        <begin position="336"/>
        <end position="345"/>
    </location>
</feature>
<dbReference type="Gene3D" id="3.30.565.10">
    <property type="entry name" value="Histidine kinase-like ATPase, C-terminal domain"/>
    <property type="match status" value="1"/>
</dbReference>
<dbReference type="EMBL" id="JBHTAS010000001">
    <property type="protein sequence ID" value="MFC7140467.1"/>
    <property type="molecule type" value="Genomic_DNA"/>
</dbReference>
<keyword evidence="3" id="KW-0808">Transferase</keyword>
<proteinExistence type="predicted"/>
<feature type="transmembrane region" description="Helical" evidence="8">
    <location>
        <begin position="108"/>
        <end position="129"/>
    </location>
</feature>
<evidence type="ECO:0000256" key="7">
    <source>
        <dbReference type="SAM" id="MobiDB-lite"/>
    </source>
</evidence>
<keyword evidence="4" id="KW-0547">Nucleotide-binding</keyword>
<dbReference type="Pfam" id="PF02518">
    <property type="entry name" value="HATPase_c"/>
    <property type="match status" value="1"/>
</dbReference>
<feature type="region of interest" description="Disordered" evidence="7">
    <location>
        <begin position="270"/>
        <end position="394"/>
    </location>
</feature>
<evidence type="ECO:0000256" key="2">
    <source>
        <dbReference type="ARBA" id="ARBA00012438"/>
    </source>
</evidence>
<dbReference type="SMART" id="SM00387">
    <property type="entry name" value="HATPase_c"/>
    <property type="match status" value="1"/>
</dbReference>
<dbReference type="RefSeq" id="WP_274326024.1">
    <property type="nucleotide sequence ID" value="NZ_CP118158.1"/>
</dbReference>
<dbReference type="InterPro" id="IPR050980">
    <property type="entry name" value="2C_sensor_his_kinase"/>
</dbReference>
<name>A0ABD5XZ68_9EURY</name>
<evidence type="ECO:0000256" key="3">
    <source>
        <dbReference type="ARBA" id="ARBA00022679"/>
    </source>
</evidence>
<evidence type="ECO:0000256" key="5">
    <source>
        <dbReference type="ARBA" id="ARBA00022777"/>
    </source>
</evidence>
<keyword evidence="8" id="KW-1133">Transmembrane helix</keyword>
<evidence type="ECO:0000256" key="1">
    <source>
        <dbReference type="ARBA" id="ARBA00000085"/>
    </source>
</evidence>
<feature type="domain" description="Histidine kinase" evidence="9">
    <location>
        <begin position="153"/>
        <end position="427"/>
    </location>
</feature>
<dbReference type="PANTHER" id="PTHR44936:SF10">
    <property type="entry name" value="SENSOR PROTEIN RSTB"/>
    <property type="match status" value="1"/>
</dbReference>
<feature type="transmembrane region" description="Helical" evidence="8">
    <location>
        <begin position="43"/>
        <end position="61"/>
    </location>
</feature>